<reference evidence="3" key="1">
    <citation type="journal article" date="2005" name="Nature">
        <title>The map-based sequence of the rice genome.</title>
        <authorList>
            <consortium name="International rice genome sequencing project (IRGSP)"/>
            <person name="Matsumoto T."/>
            <person name="Wu J."/>
            <person name="Kanamori H."/>
            <person name="Katayose Y."/>
            <person name="Fujisawa M."/>
            <person name="Namiki N."/>
            <person name="Mizuno H."/>
            <person name="Yamamoto K."/>
            <person name="Antonio B.A."/>
            <person name="Baba T."/>
            <person name="Sakata K."/>
            <person name="Nagamura Y."/>
            <person name="Aoki H."/>
            <person name="Arikawa K."/>
            <person name="Arita K."/>
            <person name="Bito T."/>
            <person name="Chiden Y."/>
            <person name="Fujitsuka N."/>
            <person name="Fukunaka R."/>
            <person name="Hamada M."/>
            <person name="Harada C."/>
            <person name="Hayashi A."/>
            <person name="Hijishita S."/>
            <person name="Honda M."/>
            <person name="Hosokawa S."/>
            <person name="Ichikawa Y."/>
            <person name="Idonuma A."/>
            <person name="Iijima M."/>
            <person name="Ikeda M."/>
            <person name="Ikeno M."/>
            <person name="Ito K."/>
            <person name="Ito S."/>
            <person name="Ito T."/>
            <person name="Ito Y."/>
            <person name="Ito Y."/>
            <person name="Iwabuchi A."/>
            <person name="Kamiya K."/>
            <person name="Karasawa W."/>
            <person name="Kurita K."/>
            <person name="Katagiri S."/>
            <person name="Kikuta A."/>
            <person name="Kobayashi H."/>
            <person name="Kobayashi N."/>
            <person name="Machita K."/>
            <person name="Maehara T."/>
            <person name="Masukawa M."/>
            <person name="Mizubayashi T."/>
            <person name="Mukai Y."/>
            <person name="Nagasaki H."/>
            <person name="Nagata Y."/>
            <person name="Naito S."/>
            <person name="Nakashima M."/>
            <person name="Nakama Y."/>
            <person name="Nakamichi Y."/>
            <person name="Nakamura M."/>
            <person name="Meguro A."/>
            <person name="Negishi M."/>
            <person name="Ohta I."/>
            <person name="Ohta T."/>
            <person name="Okamoto M."/>
            <person name="Ono N."/>
            <person name="Saji S."/>
            <person name="Sakaguchi M."/>
            <person name="Sakai K."/>
            <person name="Shibata M."/>
            <person name="Shimokawa T."/>
            <person name="Song J."/>
            <person name="Takazaki Y."/>
            <person name="Terasawa K."/>
            <person name="Tsugane M."/>
            <person name="Tsuji K."/>
            <person name="Ueda S."/>
            <person name="Waki K."/>
            <person name="Yamagata H."/>
            <person name="Yamamoto M."/>
            <person name="Yamamoto S."/>
            <person name="Yamane H."/>
            <person name="Yoshiki S."/>
            <person name="Yoshihara R."/>
            <person name="Yukawa K."/>
            <person name="Zhong H."/>
            <person name="Yano M."/>
            <person name="Yuan Q."/>
            <person name="Ouyang S."/>
            <person name="Liu J."/>
            <person name="Jones K.M."/>
            <person name="Gansberger K."/>
            <person name="Moffat K."/>
            <person name="Hill J."/>
            <person name="Bera J."/>
            <person name="Fadrosh D."/>
            <person name="Jin S."/>
            <person name="Johri S."/>
            <person name="Kim M."/>
            <person name="Overton L."/>
            <person name="Reardon M."/>
            <person name="Tsitrin T."/>
            <person name="Vuong H."/>
            <person name="Weaver B."/>
            <person name="Ciecko A."/>
            <person name="Tallon L."/>
            <person name="Jackson J."/>
            <person name="Pai G."/>
            <person name="Aken S.V."/>
            <person name="Utterback T."/>
            <person name="Reidmuller S."/>
            <person name="Feldblyum T."/>
            <person name="Hsiao J."/>
            <person name="Zismann V."/>
            <person name="Iobst S."/>
            <person name="de Vazeille A.R."/>
            <person name="Buell C.R."/>
            <person name="Ying K."/>
            <person name="Li Y."/>
            <person name="Lu T."/>
            <person name="Huang Y."/>
            <person name="Zhao Q."/>
            <person name="Feng Q."/>
            <person name="Zhang L."/>
            <person name="Zhu J."/>
            <person name="Weng Q."/>
            <person name="Mu J."/>
            <person name="Lu Y."/>
            <person name="Fan D."/>
            <person name="Liu Y."/>
            <person name="Guan J."/>
            <person name="Zhang Y."/>
            <person name="Yu S."/>
            <person name="Liu X."/>
            <person name="Zhang Y."/>
            <person name="Hong G."/>
            <person name="Han B."/>
            <person name="Choisne N."/>
            <person name="Demange N."/>
            <person name="Orjeda G."/>
            <person name="Samain S."/>
            <person name="Cattolico L."/>
            <person name="Pelletier E."/>
            <person name="Couloux A."/>
            <person name="Segurens B."/>
            <person name="Wincker P."/>
            <person name="D'Hont A."/>
            <person name="Scarpelli C."/>
            <person name="Weissenbach J."/>
            <person name="Salanoubat M."/>
            <person name="Quetier F."/>
            <person name="Yu Y."/>
            <person name="Kim H.R."/>
            <person name="Rambo T."/>
            <person name="Currie J."/>
            <person name="Collura K."/>
            <person name="Luo M."/>
            <person name="Yang T."/>
            <person name="Ammiraju J.S.S."/>
            <person name="Engler F."/>
            <person name="Soderlund C."/>
            <person name="Wing R.A."/>
            <person name="Palmer L.E."/>
            <person name="de la Bastide M."/>
            <person name="Spiegel L."/>
            <person name="Nascimento L."/>
            <person name="Zutavern T."/>
            <person name="O'Shaughnessy A."/>
            <person name="Dike S."/>
            <person name="Dedhia N."/>
            <person name="Preston R."/>
            <person name="Balija V."/>
            <person name="McCombie W.R."/>
            <person name="Chow T."/>
            <person name="Chen H."/>
            <person name="Chung M."/>
            <person name="Chen C."/>
            <person name="Shaw J."/>
            <person name="Wu H."/>
            <person name="Hsiao K."/>
            <person name="Chao Y."/>
            <person name="Chu M."/>
            <person name="Cheng C."/>
            <person name="Hour A."/>
            <person name="Lee P."/>
            <person name="Lin S."/>
            <person name="Lin Y."/>
            <person name="Liou J."/>
            <person name="Liu S."/>
            <person name="Hsing Y."/>
            <person name="Raghuvanshi S."/>
            <person name="Mohanty A."/>
            <person name="Bharti A.K."/>
            <person name="Gaur A."/>
            <person name="Gupta V."/>
            <person name="Kumar D."/>
            <person name="Ravi V."/>
            <person name="Vij S."/>
            <person name="Kapur A."/>
            <person name="Khurana P."/>
            <person name="Khurana P."/>
            <person name="Khurana J.P."/>
            <person name="Tyagi A.K."/>
            <person name="Gaikwad K."/>
            <person name="Singh A."/>
            <person name="Dalal V."/>
            <person name="Srivastava S."/>
            <person name="Dixit A."/>
            <person name="Pal A.K."/>
            <person name="Ghazi I.A."/>
            <person name="Yadav M."/>
            <person name="Pandit A."/>
            <person name="Bhargava A."/>
            <person name="Sureshbabu K."/>
            <person name="Batra K."/>
            <person name="Sharma T.R."/>
            <person name="Mohapatra T."/>
            <person name="Singh N.K."/>
            <person name="Messing J."/>
            <person name="Nelson A.B."/>
            <person name="Fuks G."/>
            <person name="Kavchok S."/>
            <person name="Keizer G."/>
            <person name="Linton E."/>
            <person name="Llaca V."/>
            <person name="Song R."/>
            <person name="Tanyolac B."/>
            <person name="Young S."/>
            <person name="Ho-Il K."/>
            <person name="Hahn J.H."/>
            <person name="Sangsakoo G."/>
            <person name="Vanavichit A."/>
            <person name="de Mattos Luiz.A.T."/>
            <person name="Zimmer P.D."/>
            <person name="Malone G."/>
            <person name="Dellagostin O."/>
            <person name="de Oliveira A.C."/>
            <person name="Bevan M."/>
            <person name="Bancroft I."/>
            <person name="Minx P."/>
            <person name="Cordum H."/>
            <person name="Wilson R."/>
            <person name="Cheng Z."/>
            <person name="Jin W."/>
            <person name="Jiang J."/>
            <person name="Leong S.A."/>
            <person name="Iwama H."/>
            <person name="Gojobori T."/>
            <person name="Itoh T."/>
            <person name="Niimura Y."/>
            <person name="Fujii Y."/>
            <person name="Habara T."/>
            <person name="Sakai H."/>
            <person name="Sato Y."/>
            <person name="Wilson G."/>
            <person name="Kumar K."/>
            <person name="McCouch S."/>
            <person name="Juretic N."/>
            <person name="Hoen D."/>
            <person name="Wright S."/>
            <person name="Bruskiewich R."/>
            <person name="Bureau T."/>
            <person name="Miyao A."/>
            <person name="Hirochika H."/>
            <person name="Nishikawa T."/>
            <person name="Kadowaki K."/>
            <person name="Sugiura M."/>
            <person name="Burr B."/>
            <person name="Sasaki T."/>
        </authorList>
    </citation>
    <scope>NUCLEOTIDE SEQUENCE [LARGE SCALE GENOMIC DNA]</scope>
    <source>
        <strain evidence="3">cv. Nipponbare</strain>
    </source>
</reference>
<reference evidence="3" key="2">
    <citation type="journal article" date="2008" name="Nucleic Acids Res.">
        <title>The rice annotation project database (RAP-DB): 2008 update.</title>
        <authorList>
            <consortium name="The rice annotation project (RAP)"/>
        </authorList>
    </citation>
    <scope>GENOME REANNOTATION</scope>
    <source>
        <strain evidence="3">cv. Nipponbare</strain>
    </source>
</reference>
<feature type="compositionally biased region" description="Gly residues" evidence="1">
    <location>
        <begin position="168"/>
        <end position="183"/>
    </location>
</feature>
<dbReference type="SUPFAM" id="SSF47676">
    <property type="entry name" value="Conserved domain common to transcription factors TFIIS, elongin A, CRSP70"/>
    <property type="match status" value="1"/>
</dbReference>
<protein>
    <submittedName>
        <fullName evidence="2">Uncharacterized protein</fullName>
    </submittedName>
</protein>
<dbReference type="Proteomes" id="UP000000763">
    <property type="component" value="Chromosome 6"/>
</dbReference>
<dbReference type="AlphaFoldDB" id="Q67V83"/>
<evidence type="ECO:0000313" key="2">
    <source>
        <dbReference type="EMBL" id="BAD37936.1"/>
    </source>
</evidence>
<evidence type="ECO:0000313" key="3">
    <source>
        <dbReference type="Proteomes" id="UP000000763"/>
    </source>
</evidence>
<dbReference type="InterPro" id="IPR035441">
    <property type="entry name" value="TFIIS/LEDGF_dom_sf"/>
</dbReference>
<evidence type="ECO:0000256" key="1">
    <source>
        <dbReference type="SAM" id="MobiDB-lite"/>
    </source>
</evidence>
<organism evidence="2 3">
    <name type="scientific">Oryza sativa subsp. japonica</name>
    <name type="common">Rice</name>
    <dbReference type="NCBI Taxonomy" id="39947"/>
    <lineage>
        <taxon>Eukaryota</taxon>
        <taxon>Viridiplantae</taxon>
        <taxon>Streptophyta</taxon>
        <taxon>Embryophyta</taxon>
        <taxon>Tracheophyta</taxon>
        <taxon>Spermatophyta</taxon>
        <taxon>Magnoliopsida</taxon>
        <taxon>Liliopsida</taxon>
        <taxon>Poales</taxon>
        <taxon>Poaceae</taxon>
        <taxon>BOP clade</taxon>
        <taxon>Oryzoideae</taxon>
        <taxon>Oryzeae</taxon>
        <taxon>Oryzinae</taxon>
        <taxon>Oryza</taxon>
        <taxon>Oryza sativa</taxon>
    </lineage>
</organism>
<accession>Q67V83</accession>
<proteinExistence type="predicted"/>
<gene>
    <name evidence="2" type="primary">OSJNBa0080E19.33</name>
</gene>
<feature type="region of interest" description="Disordered" evidence="1">
    <location>
        <begin position="139"/>
        <end position="197"/>
    </location>
</feature>
<dbReference type="EMBL" id="AP005170">
    <property type="protein sequence ID" value="BAD37936.1"/>
    <property type="molecule type" value="Genomic_DNA"/>
</dbReference>
<name>Q67V83_ORYSJ</name>
<sequence>MIGSRWGRRAAVAFSGEDGWQPGRIRGARRDQQLKRRRAATTLGSEDGRQLGRLEARGAADREERQRSLSMILRLPSLVFLLKVFTSIDATSRMLPTTDLVRDVTALRSHDSERVQVLPTGIVHGWRPTAAVLAFTPAAGHDADRPPFPTRPASPDYEKSEREEDEGSGSGGELPPGCLGTGGSDSASRRLADVGPSESDGLVGYGGPCVAAYPPCLAVTGVISNGYDHCYKANEQWQSCSPLLVRVCGAPAVAAAAVELSG</sequence>